<dbReference type="PANTHER" id="PTHR35011:SF2">
    <property type="entry name" value="2,3-DIKETO-L-GULONATE TRAP TRANSPORTER SMALL PERMEASE PROTEIN YIAM"/>
    <property type="match status" value="1"/>
</dbReference>
<keyword evidence="6 9" id="KW-1133">Transmembrane helix</keyword>
<comment type="subcellular location">
    <subcellularLocation>
        <location evidence="1 9">Cell inner membrane</location>
        <topology evidence="1 9">Multi-pass membrane protein</topology>
    </subcellularLocation>
</comment>
<dbReference type="Pfam" id="PF04290">
    <property type="entry name" value="DctQ"/>
    <property type="match status" value="1"/>
</dbReference>
<evidence type="ECO:0000313" key="11">
    <source>
        <dbReference type="EMBL" id="RWY41000.1"/>
    </source>
</evidence>
<dbReference type="AlphaFoldDB" id="A0A3S3UBS2"/>
<keyword evidence="2 9" id="KW-0813">Transport</keyword>
<comment type="caution">
    <text evidence="11">The sequence shown here is derived from an EMBL/GenBank/DDBJ whole genome shotgun (WGS) entry which is preliminary data.</text>
</comment>
<dbReference type="GO" id="GO:0005886">
    <property type="term" value="C:plasma membrane"/>
    <property type="evidence" value="ECO:0007669"/>
    <property type="project" value="UniProtKB-SubCell"/>
</dbReference>
<keyword evidence="4 9" id="KW-0997">Cell inner membrane</keyword>
<comment type="similarity">
    <text evidence="8 9">Belongs to the TRAP transporter small permease family.</text>
</comment>
<evidence type="ECO:0000256" key="6">
    <source>
        <dbReference type="ARBA" id="ARBA00022989"/>
    </source>
</evidence>
<reference evidence="11 12" key="1">
    <citation type="journal article" date="2015" name="Int. J. Syst. Evol. Microbiol.">
        <title>Gemmobacter intermedius sp. nov., isolated from a white stork (Ciconia ciconia).</title>
        <authorList>
            <person name="Kampfer P."/>
            <person name="Jerzak L."/>
            <person name="Wilharm G."/>
            <person name="Golke J."/>
            <person name="Busse H.J."/>
            <person name="Glaeser S.P."/>
        </authorList>
    </citation>
    <scope>NUCLEOTIDE SEQUENCE [LARGE SCALE GENOMIC DNA]</scope>
    <source>
        <strain evidence="11 12">119/4</strain>
    </source>
</reference>
<gene>
    <name evidence="11" type="ORF">EP867_10970</name>
</gene>
<dbReference type="InterPro" id="IPR007387">
    <property type="entry name" value="TRAP_DctQ"/>
</dbReference>
<dbReference type="GO" id="GO:0015740">
    <property type="term" value="P:C4-dicarboxylate transport"/>
    <property type="evidence" value="ECO:0007669"/>
    <property type="project" value="TreeGrafter"/>
</dbReference>
<evidence type="ECO:0000256" key="2">
    <source>
        <dbReference type="ARBA" id="ARBA00022448"/>
    </source>
</evidence>
<feature type="transmembrane region" description="Helical" evidence="9">
    <location>
        <begin position="12"/>
        <end position="30"/>
    </location>
</feature>
<evidence type="ECO:0000256" key="7">
    <source>
        <dbReference type="ARBA" id="ARBA00023136"/>
    </source>
</evidence>
<feature type="domain" description="Tripartite ATP-independent periplasmic transporters DctQ component" evidence="10">
    <location>
        <begin position="26"/>
        <end position="156"/>
    </location>
</feature>
<dbReference type="InterPro" id="IPR055348">
    <property type="entry name" value="DctQ"/>
</dbReference>
<accession>A0A3S3UBS2</accession>
<keyword evidence="3" id="KW-1003">Cell membrane</keyword>
<evidence type="ECO:0000256" key="1">
    <source>
        <dbReference type="ARBA" id="ARBA00004429"/>
    </source>
</evidence>
<evidence type="ECO:0000313" key="12">
    <source>
        <dbReference type="Proteomes" id="UP000287168"/>
    </source>
</evidence>
<dbReference type="EMBL" id="SBLC01000013">
    <property type="protein sequence ID" value="RWY41000.1"/>
    <property type="molecule type" value="Genomic_DNA"/>
</dbReference>
<comment type="function">
    <text evidence="9">Part of the tripartite ATP-independent periplasmic (TRAP) transport system.</text>
</comment>
<keyword evidence="12" id="KW-1185">Reference proteome</keyword>
<dbReference type="OrthoDB" id="8456618at2"/>
<dbReference type="Proteomes" id="UP000287168">
    <property type="component" value="Unassembled WGS sequence"/>
</dbReference>
<name>A0A3S3UBS2_9RHOB</name>
<evidence type="ECO:0000256" key="5">
    <source>
        <dbReference type="ARBA" id="ARBA00022692"/>
    </source>
</evidence>
<evidence type="ECO:0000256" key="8">
    <source>
        <dbReference type="ARBA" id="ARBA00038436"/>
    </source>
</evidence>
<evidence type="ECO:0000256" key="4">
    <source>
        <dbReference type="ARBA" id="ARBA00022519"/>
    </source>
</evidence>
<keyword evidence="7 9" id="KW-0472">Membrane</keyword>
<sequence length="175" mass="18638">MITLENYLRTASRVLALVALAGLLGLAMMTTLDVVMRWLFKAPIQGVNDVSSVVMAVVIAACLPANFAFRQNITVTLLGSACGPKVSANLNVFASLITMIFAGLMAWAFVPYAISSWESGAQTWVLRMPLWPFWVAAAVFVILAALAQLVVLLSDLVALARGGARLADAEEPTAL</sequence>
<evidence type="ECO:0000256" key="9">
    <source>
        <dbReference type="RuleBase" id="RU369079"/>
    </source>
</evidence>
<keyword evidence="5 9" id="KW-0812">Transmembrane</keyword>
<feature type="transmembrane region" description="Helical" evidence="9">
    <location>
        <begin position="90"/>
        <end position="110"/>
    </location>
</feature>
<dbReference type="RefSeq" id="WP_128489110.1">
    <property type="nucleotide sequence ID" value="NZ_JBHLXB010000003.1"/>
</dbReference>
<feature type="transmembrane region" description="Helical" evidence="9">
    <location>
        <begin position="50"/>
        <end position="69"/>
    </location>
</feature>
<comment type="subunit">
    <text evidence="9">The complex comprises the extracytoplasmic solute receptor protein and the two transmembrane proteins.</text>
</comment>
<evidence type="ECO:0000256" key="3">
    <source>
        <dbReference type="ARBA" id="ARBA00022475"/>
    </source>
</evidence>
<organism evidence="11 12">
    <name type="scientific">Falsigemmobacter intermedius</name>
    <dbReference type="NCBI Taxonomy" id="1553448"/>
    <lineage>
        <taxon>Bacteria</taxon>
        <taxon>Pseudomonadati</taxon>
        <taxon>Pseudomonadota</taxon>
        <taxon>Alphaproteobacteria</taxon>
        <taxon>Rhodobacterales</taxon>
        <taxon>Paracoccaceae</taxon>
        <taxon>Falsigemmobacter</taxon>
    </lineage>
</organism>
<proteinExistence type="inferred from homology"/>
<dbReference type="PANTHER" id="PTHR35011">
    <property type="entry name" value="2,3-DIKETO-L-GULONATE TRAP TRANSPORTER SMALL PERMEASE PROTEIN YIAM"/>
    <property type="match status" value="1"/>
</dbReference>
<dbReference type="GO" id="GO:0022857">
    <property type="term" value="F:transmembrane transporter activity"/>
    <property type="evidence" value="ECO:0007669"/>
    <property type="project" value="UniProtKB-UniRule"/>
</dbReference>
<feature type="transmembrane region" description="Helical" evidence="9">
    <location>
        <begin position="130"/>
        <end position="153"/>
    </location>
</feature>
<evidence type="ECO:0000259" key="10">
    <source>
        <dbReference type="Pfam" id="PF04290"/>
    </source>
</evidence>
<protein>
    <recommendedName>
        <fullName evidence="9">TRAP transporter small permease protein</fullName>
    </recommendedName>
</protein>